<feature type="binding site" evidence="13">
    <location>
        <position position="91"/>
    </location>
    <ligand>
        <name>Zn(2+)</name>
        <dbReference type="ChEBI" id="CHEBI:29105"/>
        <note>catalytic</note>
    </ligand>
</feature>
<evidence type="ECO:0000256" key="12">
    <source>
        <dbReference type="PIRSR" id="PIRSR606262-1"/>
    </source>
</evidence>
<evidence type="ECO:0000259" key="15">
    <source>
        <dbReference type="PROSITE" id="PS51747"/>
    </source>
</evidence>
<reference evidence="16 17" key="1">
    <citation type="submission" date="2020-03" db="EMBL/GenBank/DDBJ databases">
        <title>Spirochaetal bacteria isolated from arthropods constitute a novel genus Entomospira genus novum within the order Spirochaetales.</title>
        <authorList>
            <person name="Grana-Miraglia L."/>
            <person name="Sikutova S."/>
            <person name="Fingerle V."/>
            <person name="Sing A."/>
            <person name="Castillo-Ramirez S."/>
            <person name="Margos G."/>
            <person name="Rudolf I."/>
        </authorList>
    </citation>
    <scope>NUCLEOTIDE SEQUENCE [LARGE SCALE GENOMIC DNA]</scope>
    <source>
        <strain evidence="16 17">BR193</strain>
    </source>
</reference>
<evidence type="ECO:0000256" key="5">
    <source>
        <dbReference type="ARBA" id="ARBA00018266"/>
    </source>
</evidence>
<dbReference type="NCBIfam" id="TIGR01354">
    <property type="entry name" value="cyt_deam_tetra"/>
    <property type="match status" value="1"/>
</dbReference>
<dbReference type="EC" id="3.5.4.5" evidence="4 14"/>
<keyword evidence="6 13" id="KW-0479">Metal-binding</keyword>
<dbReference type="GO" id="GO:0004126">
    <property type="term" value="F:cytidine deaminase activity"/>
    <property type="evidence" value="ECO:0007669"/>
    <property type="project" value="UniProtKB-UniRule"/>
</dbReference>
<dbReference type="GO" id="GO:0072527">
    <property type="term" value="P:pyrimidine-containing compound metabolic process"/>
    <property type="evidence" value="ECO:0007669"/>
    <property type="project" value="UniProtKB-ARBA"/>
</dbReference>
<dbReference type="EMBL" id="JAATLJ010000001">
    <property type="protein sequence ID" value="NIZ40406.1"/>
    <property type="molecule type" value="Genomic_DNA"/>
</dbReference>
<dbReference type="GO" id="GO:0042802">
    <property type="term" value="F:identical protein binding"/>
    <property type="evidence" value="ECO:0007669"/>
    <property type="project" value="UniProtKB-ARBA"/>
</dbReference>
<dbReference type="GO" id="GO:0055086">
    <property type="term" value="P:nucleobase-containing small molecule metabolic process"/>
    <property type="evidence" value="ECO:0007669"/>
    <property type="project" value="UniProtKB-ARBA"/>
</dbReference>
<sequence length="140" mass="15054">MLDLHVKQFLIQEAIASSKQSYSPYSGFAVGAALLSKSGEVTRGANIENISFGLSNCAERTAVYTALTSGLSDFKAIAIYSPSAQEHLQPCGACRQVLAEFTHPDFILLLANKNGDFIEKTLQEIFPMSFSSLGNAKSSL</sequence>
<comment type="similarity">
    <text evidence="3 14">Belongs to the cytidine and deoxycytidylate deaminase family.</text>
</comment>
<dbReference type="Proteomes" id="UP000711995">
    <property type="component" value="Unassembled WGS sequence"/>
</dbReference>
<comment type="function">
    <text evidence="2 14">This enzyme scavenges exogenous and endogenous cytidine and 2'-deoxycytidine for UMP synthesis.</text>
</comment>
<dbReference type="PROSITE" id="PS00903">
    <property type="entry name" value="CYT_DCMP_DEAMINASES_1"/>
    <property type="match status" value="1"/>
</dbReference>
<protein>
    <recommendedName>
        <fullName evidence="5 14">Cytidine deaminase</fullName>
        <ecNumber evidence="4 14">3.5.4.5</ecNumber>
    </recommendedName>
    <alternativeName>
        <fullName evidence="9 14">Cytidine aminohydrolase</fullName>
    </alternativeName>
</protein>
<keyword evidence="8 13" id="KW-0862">Zinc</keyword>
<dbReference type="FunFam" id="3.40.140.10:FF:000008">
    <property type="entry name" value="Cytidine deaminase"/>
    <property type="match status" value="1"/>
</dbReference>
<dbReference type="InterPro" id="IPR002125">
    <property type="entry name" value="CMP_dCMP_dom"/>
</dbReference>
<comment type="cofactor">
    <cofactor evidence="1 13 14">
        <name>Zn(2+)</name>
        <dbReference type="ChEBI" id="CHEBI:29105"/>
    </cofactor>
</comment>
<name>A0A968GBN1_9SPIO</name>
<dbReference type="PROSITE" id="PS51747">
    <property type="entry name" value="CYT_DCMP_DEAMINASES_2"/>
    <property type="match status" value="1"/>
</dbReference>
<dbReference type="RefSeq" id="WP_167700006.1">
    <property type="nucleotide sequence ID" value="NZ_CP118174.1"/>
</dbReference>
<evidence type="ECO:0000256" key="13">
    <source>
        <dbReference type="PIRSR" id="PIRSR606262-3"/>
    </source>
</evidence>
<dbReference type="InterPro" id="IPR016192">
    <property type="entry name" value="APOBEC/CMP_deaminase_Zn-bd"/>
</dbReference>
<feature type="binding site" evidence="13">
    <location>
        <position position="94"/>
    </location>
    <ligand>
        <name>Zn(2+)</name>
        <dbReference type="ChEBI" id="CHEBI:29105"/>
        <note>catalytic</note>
    </ligand>
</feature>
<dbReference type="PANTHER" id="PTHR11644:SF2">
    <property type="entry name" value="CYTIDINE DEAMINASE"/>
    <property type="match status" value="1"/>
</dbReference>
<dbReference type="SUPFAM" id="SSF53927">
    <property type="entry name" value="Cytidine deaminase-like"/>
    <property type="match status" value="1"/>
</dbReference>
<keyword evidence="7 14" id="KW-0378">Hydrolase</keyword>
<evidence type="ECO:0000256" key="8">
    <source>
        <dbReference type="ARBA" id="ARBA00022833"/>
    </source>
</evidence>
<dbReference type="CDD" id="cd01283">
    <property type="entry name" value="cytidine_deaminase"/>
    <property type="match status" value="1"/>
</dbReference>
<dbReference type="Pfam" id="PF00383">
    <property type="entry name" value="dCMP_cyt_deam_1"/>
    <property type="match status" value="1"/>
</dbReference>
<evidence type="ECO:0000313" key="16">
    <source>
        <dbReference type="EMBL" id="NIZ40406.1"/>
    </source>
</evidence>
<evidence type="ECO:0000256" key="3">
    <source>
        <dbReference type="ARBA" id="ARBA00006576"/>
    </source>
</evidence>
<feature type="domain" description="CMP/dCMP-type deaminase" evidence="15">
    <location>
        <begin position="5"/>
        <end position="133"/>
    </location>
</feature>
<dbReference type="InterPro" id="IPR016193">
    <property type="entry name" value="Cytidine_deaminase-like"/>
</dbReference>
<dbReference type="GO" id="GO:0008270">
    <property type="term" value="F:zinc ion binding"/>
    <property type="evidence" value="ECO:0007669"/>
    <property type="project" value="UniProtKB-UniRule"/>
</dbReference>
<dbReference type="GO" id="GO:0005829">
    <property type="term" value="C:cytosol"/>
    <property type="evidence" value="ECO:0007669"/>
    <property type="project" value="TreeGrafter"/>
</dbReference>
<gene>
    <name evidence="16" type="ORF">HCT14_02610</name>
</gene>
<evidence type="ECO:0000256" key="11">
    <source>
        <dbReference type="ARBA" id="ARBA00049558"/>
    </source>
</evidence>
<evidence type="ECO:0000256" key="7">
    <source>
        <dbReference type="ARBA" id="ARBA00022801"/>
    </source>
</evidence>
<dbReference type="PANTHER" id="PTHR11644">
    <property type="entry name" value="CYTIDINE DEAMINASE"/>
    <property type="match status" value="1"/>
</dbReference>
<feature type="binding site" evidence="13">
    <location>
        <position position="57"/>
    </location>
    <ligand>
        <name>Zn(2+)</name>
        <dbReference type="ChEBI" id="CHEBI:29105"/>
        <note>catalytic</note>
    </ligand>
</feature>
<evidence type="ECO:0000256" key="1">
    <source>
        <dbReference type="ARBA" id="ARBA00001947"/>
    </source>
</evidence>
<feature type="active site" description="Proton donor" evidence="12">
    <location>
        <position position="59"/>
    </location>
</feature>
<comment type="caution">
    <text evidence="16">The sequence shown here is derived from an EMBL/GenBank/DDBJ whole genome shotgun (WGS) entry which is preliminary data.</text>
</comment>
<dbReference type="InterPro" id="IPR006262">
    <property type="entry name" value="Cyt_deam_tetra"/>
</dbReference>
<accession>A0A968GBN1</accession>
<dbReference type="AlphaFoldDB" id="A0A968GBN1"/>
<evidence type="ECO:0000256" key="14">
    <source>
        <dbReference type="RuleBase" id="RU364006"/>
    </source>
</evidence>
<evidence type="ECO:0000256" key="2">
    <source>
        <dbReference type="ARBA" id="ARBA00003949"/>
    </source>
</evidence>
<proteinExistence type="inferred from homology"/>
<comment type="catalytic activity">
    <reaction evidence="11 14">
        <text>cytidine + H2O + H(+) = uridine + NH4(+)</text>
        <dbReference type="Rhea" id="RHEA:16069"/>
        <dbReference type="ChEBI" id="CHEBI:15377"/>
        <dbReference type="ChEBI" id="CHEBI:15378"/>
        <dbReference type="ChEBI" id="CHEBI:16704"/>
        <dbReference type="ChEBI" id="CHEBI:17562"/>
        <dbReference type="ChEBI" id="CHEBI:28938"/>
        <dbReference type="EC" id="3.5.4.5"/>
    </reaction>
</comment>
<evidence type="ECO:0000256" key="9">
    <source>
        <dbReference type="ARBA" id="ARBA00032005"/>
    </source>
</evidence>
<keyword evidence="17" id="KW-1185">Reference proteome</keyword>
<dbReference type="Gene3D" id="3.40.140.10">
    <property type="entry name" value="Cytidine Deaminase, domain 2"/>
    <property type="match status" value="1"/>
</dbReference>
<comment type="catalytic activity">
    <reaction evidence="10 14">
        <text>2'-deoxycytidine + H2O + H(+) = 2'-deoxyuridine + NH4(+)</text>
        <dbReference type="Rhea" id="RHEA:13433"/>
        <dbReference type="ChEBI" id="CHEBI:15377"/>
        <dbReference type="ChEBI" id="CHEBI:15378"/>
        <dbReference type="ChEBI" id="CHEBI:15698"/>
        <dbReference type="ChEBI" id="CHEBI:16450"/>
        <dbReference type="ChEBI" id="CHEBI:28938"/>
        <dbReference type="EC" id="3.5.4.5"/>
    </reaction>
</comment>
<dbReference type="InterPro" id="IPR050202">
    <property type="entry name" value="Cyt/Deoxycyt_deaminase"/>
</dbReference>
<evidence type="ECO:0000313" key="17">
    <source>
        <dbReference type="Proteomes" id="UP000711995"/>
    </source>
</evidence>
<organism evidence="16 17">
    <name type="scientific">Entomospira entomophila</name>
    <dbReference type="NCBI Taxonomy" id="2719988"/>
    <lineage>
        <taxon>Bacteria</taxon>
        <taxon>Pseudomonadati</taxon>
        <taxon>Spirochaetota</taxon>
        <taxon>Spirochaetia</taxon>
        <taxon>Spirochaetales</taxon>
        <taxon>Spirochaetaceae</taxon>
        <taxon>Entomospira</taxon>
    </lineage>
</organism>
<evidence type="ECO:0000256" key="4">
    <source>
        <dbReference type="ARBA" id="ARBA00012783"/>
    </source>
</evidence>
<dbReference type="NCBIfam" id="NF004064">
    <property type="entry name" value="PRK05578.1"/>
    <property type="match status" value="1"/>
</dbReference>
<evidence type="ECO:0000256" key="6">
    <source>
        <dbReference type="ARBA" id="ARBA00022723"/>
    </source>
</evidence>
<evidence type="ECO:0000256" key="10">
    <source>
        <dbReference type="ARBA" id="ARBA00049252"/>
    </source>
</evidence>